<dbReference type="PROSITE" id="PS51299">
    <property type="entry name" value="HTH_APSES"/>
    <property type="match status" value="1"/>
</dbReference>
<evidence type="ECO:0000256" key="3">
    <source>
        <dbReference type="ARBA" id="ARBA00023015"/>
    </source>
</evidence>
<dbReference type="Proteomes" id="UP000249757">
    <property type="component" value="Unassembled WGS sequence"/>
</dbReference>
<dbReference type="PANTHER" id="PTHR47792:SF1">
    <property type="entry name" value="PROTEIN SOK2-RELATED"/>
    <property type="match status" value="1"/>
</dbReference>
<dbReference type="GO" id="GO:0005634">
    <property type="term" value="C:nucleus"/>
    <property type="evidence" value="ECO:0007669"/>
    <property type="project" value="TreeGrafter"/>
</dbReference>
<protein>
    <submittedName>
        <fullName evidence="8">KilA-N domain containing protein</fullName>
    </submittedName>
</protein>
<dbReference type="PANTHER" id="PTHR47792">
    <property type="entry name" value="PROTEIN SOK2-RELATED"/>
    <property type="match status" value="1"/>
</dbReference>
<evidence type="ECO:0000256" key="2">
    <source>
        <dbReference type="ARBA" id="ARBA00022969"/>
    </source>
</evidence>
<accession>A0A2W1DRH4</accession>
<feature type="compositionally biased region" description="Polar residues" evidence="7">
    <location>
        <begin position="177"/>
        <end position="203"/>
    </location>
</feature>
<dbReference type="InterPro" id="IPR036887">
    <property type="entry name" value="HTH_APSES_sf"/>
</dbReference>
<keyword evidence="3" id="KW-0805">Transcription regulation</keyword>
<evidence type="ECO:0000256" key="5">
    <source>
        <dbReference type="ARBA" id="ARBA00023163"/>
    </source>
</evidence>
<keyword evidence="5" id="KW-0804">Transcription</keyword>
<dbReference type="InterPro" id="IPR003163">
    <property type="entry name" value="Tscrpt_reg_HTH_APSES-type"/>
</dbReference>
<feature type="compositionally biased region" description="Low complexity" evidence="7">
    <location>
        <begin position="47"/>
        <end position="56"/>
    </location>
</feature>
<reference evidence="9" key="1">
    <citation type="journal article" date="2022" name="Microb. Genom.">
        <title>A global pangenome for the wheat fungal pathogen Pyrenophora tritici-repentis and prediction of effector protein structural homology.</title>
        <authorList>
            <person name="Moolhuijzen P.M."/>
            <person name="See P.T."/>
            <person name="Shi G."/>
            <person name="Powell H.R."/>
            <person name="Cockram J."/>
            <person name="Jorgensen L.N."/>
            <person name="Benslimane H."/>
            <person name="Strelkov S.E."/>
            <person name="Turner J."/>
            <person name="Liu Z."/>
            <person name="Moffat C.S."/>
        </authorList>
    </citation>
    <scope>NUCLEOTIDE SEQUENCE [LARGE SCALE GENOMIC DNA]</scope>
</reference>
<proteinExistence type="inferred from homology"/>
<dbReference type="GO" id="GO:0045944">
    <property type="term" value="P:positive regulation of transcription by RNA polymerase II"/>
    <property type="evidence" value="ECO:0007669"/>
    <property type="project" value="TreeGrafter"/>
</dbReference>
<gene>
    <name evidence="8" type="ORF">Ptr86124_003423</name>
</gene>
<feature type="compositionally biased region" description="Basic and acidic residues" evidence="7">
    <location>
        <begin position="801"/>
        <end position="812"/>
    </location>
</feature>
<dbReference type="EMBL" id="NRDI02000003">
    <property type="protein sequence ID" value="KAI1518122.1"/>
    <property type="molecule type" value="Genomic_DNA"/>
</dbReference>
<dbReference type="AlphaFoldDB" id="A0A2W1DRH4"/>
<keyword evidence="6" id="KW-0183">Conidiation</keyword>
<feature type="compositionally biased region" description="Polar residues" evidence="7">
    <location>
        <begin position="749"/>
        <end position="769"/>
    </location>
</feature>
<feature type="region of interest" description="Disordered" evidence="7">
    <location>
        <begin position="626"/>
        <end position="859"/>
    </location>
</feature>
<keyword evidence="9" id="KW-1185">Reference proteome</keyword>
<feature type="region of interest" description="Disordered" evidence="7">
    <location>
        <begin position="173"/>
        <end position="208"/>
    </location>
</feature>
<feature type="region of interest" description="Disordered" evidence="7">
    <location>
        <begin position="44"/>
        <end position="92"/>
    </location>
</feature>
<evidence type="ECO:0000313" key="9">
    <source>
        <dbReference type="Proteomes" id="UP000249757"/>
    </source>
</evidence>
<dbReference type="SMART" id="SM01252">
    <property type="entry name" value="KilA-N"/>
    <property type="match status" value="1"/>
</dbReference>
<sequence length="859" mass="91660">MTTISSKDRRAAAVGLFQNQRGYLALPSATLCLSAFSSQSHCEASRSDSQQRTSSRLPVHSAPQSDLADSSFFAKTSRRPTRTHTQNHINTVKLELPSISSVHARGPVDTWYQSHYTPKPTVSSERLPALPQIQSHQSASSNSSSPRGGSISSSSVGGGSIGSNTSYAASVHGQHTGYKTPSPEQTHQSLSRDAQPIQSSPFGTQDGYGFVSNGYNSMNQMQSYADVHQPHMATATHAPASAPPTGLPHYSYPSQQPPMMQPQHQYAQGPPGYPPYGYPGGVPSQIPATSSMNPTMVPSTLQLPAMSSGAPASSLSGAPNYQTQSFDHTGQVAPPGMKPRVTATLWEDEGSLCFQVEAKGVCVARREDNHMINGTKLLNVAGMTRGRRDGILKSEKTRHVVKIGPMHLKGVWIPFERALEFANKEKITEQLYPLFVHDIGALLYHPSNQTRASVGSAAMAVDRNRRPDPMQTRYMTGPPASQPPSLHHHHSMSNPIGAAMSQPPHAIQPHPSSGRPGLDRAHTFPTPPTSASSIMGMGNQGSSYEWSGANVQNTQGGQPLSIDTGLSNTRSVPTTPASTPPGAVQQGMSYGAAQSFDGNRPLYSGPPSQPGQYSQGQPMMGYRQDGAYPKTEMAPPSRITDVPDEGEVKQADGMMPQGNDQVAAPPAGNENEHDHENEYTHSNAPYNGNRGPYGYSTNGPTGAMHPDHAHLSPEMTGSPHQNGSGRGTPRSAATGQQQWNSGYAAPQRQAPSSNLYNVMSDTRGASNGNAPHDTYQAPGAVSQYAPQGYAPNNGVNNSGKRGRDDEDQDPYRPDSVQGDDMSGLKRRKTLEGGAVGGNYADPNPGLQRAHTMAAQRARR</sequence>
<feature type="compositionally biased region" description="Low complexity" evidence="7">
    <location>
        <begin position="135"/>
        <end position="155"/>
    </location>
</feature>
<comment type="similarity">
    <text evidence="1">Belongs to the EFG1/PHD1/stuA family.</text>
</comment>
<dbReference type="GO" id="GO:0048315">
    <property type="term" value="P:conidium formation"/>
    <property type="evidence" value="ECO:0007669"/>
    <property type="project" value="UniProtKB-KW"/>
</dbReference>
<name>A0A2W1DRH4_9PLEO</name>
<feature type="compositionally biased region" description="Polar residues" evidence="7">
    <location>
        <begin position="564"/>
        <end position="577"/>
    </location>
</feature>
<dbReference type="InterPro" id="IPR018004">
    <property type="entry name" value="KilA/APSES_HTH"/>
</dbReference>
<feature type="compositionally biased region" description="Polar residues" evidence="7">
    <location>
        <begin position="540"/>
        <end position="558"/>
    </location>
</feature>
<dbReference type="GO" id="GO:0030435">
    <property type="term" value="P:sporulation resulting in formation of a cellular spore"/>
    <property type="evidence" value="ECO:0007669"/>
    <property type="project" value="UniProtKB-KW"/>
</dbReference>
<keyword evidence="2" id="KW-0749">Sporulation</keyword>
<evidence type="ECO:0000313" key="8">
    <source>
        <dbReference type="EMBL" id="KAI1518122.1"/>
    </source>
</evidence>
<evidence type="ECO:0000256" key="1">
    <source>
        <dbReference type="ARBA" id="ARBA00007247"/>
    </source>
</evidence>
<feature type="region of interest" description="Disordered" evidence="7">
    <location>
        <begin position="454"/>
        <end position="586"/>
    </location>
</feature>
<comment type="caution">
    <text evidence="8">The sequence shown here is derived from an EMBL/GenBank/DDBJ whole genome shotgun (WGS) entry which is preliminary data.</text>
</comment>
<evidence type="ECO:0000256" key="4">
    <source>
        <dbReference type="ARBA" id="ARBA00023125"/>
    </source>
</evidence>
<dbReference type="Pfam" id="PF04383">
    <property type="entry name" value="KilA-N"/>
    <property type="match status" value="1"/>
</dbReference>
<evidence type="ECO:0000256" key="6">
    <source>
        <dbReference type="ARBA" id="ARBA00023321"/>
    </source>
</evidence>
<evidence type="ECO:0000256" key="7">
    <source>
        <dbReference type="SAM" id="MobiDB-lite"/>
    </source>
</evidence>
<organism evidence="8 9">
    <name type="scientific">Pyrenophora tritici-repentis</name>
    <dbReference type="NCBI Taxonomy" id="45151"/>
    <lineage>
        <taxon>Eukaryota</taxon>
        <taxon>Fungi</taxon>
        <taxon>Dikarya</taxon>
        <taxon>Ascomycota</taxon>
        <taxon>Pezizomycotina</taxon>
        <taxon>Dothideomycetes</taxon>
        <taxon>Pleosporomycetidae</taxon>
        <taxon>Pleosporales</taxon>
        <taxon>Pleosporineae</taxon>
        <taxon>Pleosporaceae</taxon>
        <taxon>Pyrenophora</taxon>
    </lineage>
</organism>
<dbReference type="FunFam" id="3.10.260.10:FF:000003">
    <property type="entry name" value="Ascospore maturation 1 protein"/>
    <property type="match status" value="1"/>
</dbReference>
<dbReference type="GO" id="GO:0003700">
    <property type="term" value="F:DNA-binding transcription factor activity"/>
    <property type="evidence" value="ECO:0007669"/>
    <property type="project" value="TreeGrafter"/>
</dbReference>
<dbReference type="InterPro" id="IPR029790">
    <property type="entry name" value="EFG1/Phd1/StuA"/>
</dbReference>
<keyword evidence="4" id="KW-0238">DNA-binding</keyword>
<dbReference type="GO" id="GO:0043565">
    <property type="term" value="F:sequence-specific DNA binding"/>
    <property type="evidence" value="ECO:0007669"/>
    <property type="project" value="TreeGrafter"/>
</dbReference>
<dbReference type="Gene3D" id="3.10.260.10">
    <property type="entry name" value="Transcription regulator HTH, APSES-type DNA-binding domain"/>
    <property type="match status" value="1"/>
</dbReference>
<feature type="region of interest" description="Disordered" evidence="7">
    <location>
        <begin position="132"/>
        <end position="158"/>
    </location>
</feature>
<dbReference type="SUPFAM" id="SSF54616">
    <property type="entry name" value="DNA-binding domain of Mlu1-box binding protein MBP1"/>
    <property type="match status" value="1"/>
</dbReference>
<feature type="compositionally biased region" description="Polar residues" evidence="7">
    <location>
        <begin position="731"/>
        <end position="741"/>
    </location>
</feature>
<feature type="compositionally biased region" description="Basic and acidic residues" evidence="7">
    <location>
        <begin position="670"/>
        <end position="679"/>
    </location>
</feature>